<name>A0AAN8QC46_PATCE</name>
<evidence type="ECO:0000256" key="4">
    <source>
        <dbReference type="ARBA" id="ARBA00022989"/>
    </source>
</evidence>
<dbReference type="AlphaFoldDB" id="A0AAN8QC46"/>
<feature type="transmembrane region" description="Helical" evidence="6">
    <location>
        <begin position="565"/>
        <end position="585"/>
    </location>
</feature>
<sequence length="752" mass="84949">MFRKNSITPMRARTKLSLYDDDEDDVEMQKYAARGLNMKLVVDEEQQYDVLQTLRMIPTPIPTKRRLKSKLFSGPVKGLRGIEAWKYRQKVKWTRFKVSLKELQYRLELWGSSLRHIEGYQGTGVVSYFVLLRWLLFLNFLIFLFVFTMMNLPMMLFPQVTFTNSSSEVAVCSASYAVNVSSGALELVIDIFQGTGWMEKTAMFYGYYAADGIVVNSPLDDYNYNLPLAYILVTVACLLLSLFLMARHTAKSFRETILDAENTNLEYCNQIFTSWDYSLSDQHAADIKQKSIHYSLASEMAEQRFEKEKSEKMQNFSKMCGLYTTRVIVNIFVLGCLCGGGYLIYFITLWSSSYIESQTDGQNSIIILLVQYLPPITITVLNAALPNVFKIVVKFEHYSQAFVLKLSLIRTVFLKLASLTVLVGTLYSEITCSTKNSCGAGISPCSEITCWETYVGQQLYKLVIMDFLVGVGVIFLVEIPRRIIVNKCGCGIAQKIGAAQFDISKSVLDLVYAQILCWMGFFFAPILPAIALIKLLIVFYAKKLSALFACEPPEKPFKTSRSNSFFMIVLILAFFLCCFPVGYTMANLAPSKSCGPFRSYSFIYMAITSAIGSGPLELQIIYNIIVSPAVTASIIIILVLLIYYCSAMKSAHKDMSNLLREEIILEGKDRQFLLNKLRDATGEAVPMRAIRRKSIATLTPTDTMLDVDDIMESEPENKKKPALPRSNTIYSNNKGAVFTPPNLVLPDDDFDF</sequence>
<evidence type="ECO:0000256" key="5">
    <source>
        <dbReference type="ARBA" id="ARBA00023136"/>
    </source>
</evidence>
<feature type="transmembrane region" description="Helical" evidence="6">
    <location>
        <begin position="459"/>
        <end position="477"/>
    </location>
</feature>
<comment type="similarity">
    <text evidence="2">Belongs to the TMC family.</text>
</comment>
<feature type="transmembrane region" description="Helical" evidence="6">
    <location>
        <begin position="228"/>
        <end position="246"/>
    </location>
</feature>
<feature type="transmembrane region" description="Helical" evidence="6">
    <location>
        <begin position="620"/>
        <end position="645"/>
    </location>
</feature>
<dbReference type="InterPro" id="IPR038900">
    <property type="entry name" value="TMC"/>
</dbReference>
<dbReference type="EMBL" id="JAZGQO010000004">
    <property type="protein sequence ID" value="KAK6187890.1"/>
    <property type="molecule type" value="Genomic_DNA"/>
</dbReference>
<accession>A0AAN8QC46</accession>
<protein>
    <recommendedName>
        <fullName evidence="7">TMC domain-containing protein</fullName>
    </recommendedName>
</protein>
<evidence type="ECO:0000313" key="9">
    <source>
        <dbReference type="Proteomes" id="UP001347796"/>
    </source>
</evidence>
<evidence type="ECO:0000256" key="1">
    <source>
        <dbReference type="ARBA" id="ARBA00004141"/>
    </source>
</evidence>
<evidence type="ECO:0000256" key="6">
    <source>
        <dbReference type="SAM" id="Phobius"/>
    </source>
</evidence>
<comment type="subcellular location">
    <subcellularLocation>
        <location evidence="1">Membrane</location>
        <topology evidence="1">Multi-pass membrane protein</topology>
    </subcellularLocation>
</comment>
<comment type="caution">
    <text evidence="8">The sequence shown here is derived from an EMBL/GenBank/DDBJ whole genome shotgun (WGS) entry which is preliminary data.</text>
</comment>
<dbReference type="InterPro" id="IPR012496">
    <property type="entry name" value="TMC_dom"/>
</dbReference>
<keyword evidence="5 6" id="KW-0472">Membrane</keyword>
<keyword evidence="9" id="KW-1185">Reference proteome</keyword>
<proteinExistence type="inferred from homology"/>
<dbReference type="GO" id="GO:0005886">
    <property type="term" value="C:plasma membrane"/>
    <property type="evidence" value="ECO:0007669"/>
    <property type="project" value="InterPro"/>
</dbReference>
<dbReference type="Proteomes" id="UP001347796">
    <property type="component" value="Unassembled WGS sequence"/>
</dbReference>
<feature type="transmembrane region" description="Helical" evidence="6">
    <location>
        <begin position="406"/>
        <end position="427"/>
    </location>
</feature>
<feature type="transmembrane region" description="Helical" evidence="6">
    <location>
        <begin position="365"/>
        <end position="385"/>
    </location>
</feature>
<organism evidence="8 9">
    <name type="scientific">Patella caerulea</name>
    <name type="common">Rayed Mediterranean limpet</name>
    <dbReference type="NCBI Taxonomy" id="87958"/>
    <lineage>
        <taxon>Eukaryota</taxon>
        <taxon>Metazoa</taxon>
        <taxon>Spiralia</taxon>
        <taxon>Lophotrochozoa</taxon>
        <taxon>Mollusca</taxon>
        <taxon>Gastropoda</taxon>
        <taxon>Patellogastropoda</taxon>
        <taxon>Patelloidea</taxon>
        <taxon>Patellidae</taxon>
        <taxon>Patella</taxon>
    </lineage>
</organism>
<feature type="transmembrane region" description="Helical" evidence="6">
    <location>
        <begin position="125"/>
        <end position="147"/>
    </location>
</feature>
<dbReference type="Pfam" id="PF07810">
    <property type="entry name" value="TMC"/>
    <property type="match status" value="1"/>
</dbReference>
<feature type="transmembrane region" description="Helical" evidence="6">
    <location>
        <begin position="327"/>
        <end position="345"/>
    </location>
</feature>
<keyword evidence="3 6" id="KW-0812">Transmembrane</keyword>
<dbReference type="PANTHER" id="PTHR23302:SF24">
    <property type="entry name" value="TMC DOMAIN-CONTAINING PROTEIN"/>
    <property type="match status" value="1"/>
</dbReference>
<reference evidence="8 9" key="1">
    <citation type="submission" date="2024-01" db="EMBL/GenBank/DDBJ databases">
        <title>The genome of the rayed Mediterranean limpet Patella caerulea (Linnaeus, 1758).</title>
        <authorList>
            <person name="Anh-Thu Weber A."/>
            <person name="Halstead-Nussloch G."/>
        </authorList>
    </citation>
    <scope>NUCLEOTIDE SEQUENCE [LARGE SCALE GENOMIC DNA]</scope>
    <source>
        <strain evidence="8">AATW-2023a</strain>
        <tissue evidence="8">Whole specimen</tissue>
    </source>
</reference>
<evidence type="ECO:0000313" key="8">
    <source>
        <dbReference type="EMBL" id="KAK6187890.1"/>
    </source>
</evidence>
<feature type="domain" description="TMC" evidence="7">
    <location>
        <begin position="450"/>
        <end position="560"/>
    </location>
</feature>
<evidence type="ECO:0000256" key="2">
    <source>
        <dbReference type="ARBA" id="ARBA00006510"/>
    </source>
</evidence>
<gene>
    <name evidence="8" type="ORF">SNE40_005819</name>
</gene>
<dbReference type="PANTHER" id="PTHR23302">
    <property type="entry name" value="TRANSMEMBRANE CHANNEL-RELATED"/>
    <property type="match status" value="1"/>
</dbReference>
<feature type="transmembrane region" description="Helical" evidence="6">
    <location>
        <begin position="597"/>
        <end position="614"/>
    </location>
</feature>
<feature type="transmembrane region" description="Helical" evidence="6">
    <location>
        <begin position="515"/>
        <end position="541"/>
    </location>
</feature>
<dbReference type="GO" id="GO:0008381">
    <property type="term" value="F:mechanosensitive monoatomic ion channel activity"/>
    <property type="evidence" value="ECO:0007669"/>
    <property type="project" value="TreeGrafter"/>
</dbReference>
<keyword evidence="4 6" id="KW-1133">Transmembrane helix</keyword>
<evidence type="ECO:0000256" key="3">
    <source>
        <dbReference type="ARBA" id="ARBA00022692"/>
    </source>
</evidence>
<evidence type="ECO:0000259" key="7">
    <source>
        <dbReference type="Pfam" id="PF07810"/>
    </source>
</evidence>